<keyword evidence="4" id="KW-0548">Nucleotidyltransferase</keyword>
<sequence>MRLYPDKLGAQLRKDLLPIFLVSSDDPLLQRESCDAIRQACREQGFSERQVFHVERSFDWNSLREASASLSLFAEKRILELNMPGGKPGDSGAKVLLDYLERPAEDTLLLITVPRLDSSTLKTKWAKALMDSPVCGFVQIPVVTAEQLPAWLSQRLAKKGLSADAEVLQFISDRVEGNLLAAAQEIEKLVLLTDATHLDMETVQQSIADSARYDIFTLTDAMLAGDRVRSLRILNGLRSEGNEVPVILWALAREIRQLATLAAQVEQGQSVSQVTSRVWPATRKPLVQQALQRQRASHWNQLLQSAQIIDEQAKGQQTGDPWLGLQQILLKFQA</sequence>
<evidence type="ECO:0000259" key="11">
    <source>
        <dbReference type="Pfam" id="PF21694"/>
    </source>
</evidence>
<dbReference type="CDD" id="cd18138">
    <property type="entry name" value="HLD_clamp_pol_III_delta"/>
    <property type="match status" value="1"/>
</dbReference>
<dbReference type="EC" id="2.7.7.7" evidence="1 9"/>
<dbReference type="SUPFAM" id="SSF48019">
    <property type="entry name" value="post-AAA+ oligomerization domain-like"/>
    <property type="match status" value="1"/>
</dbReference>
<dbReference type="InterPro" id="IPR048466">
    <property type="entry name" value="DNA_pol3_delta-like_C"/>
</dbReference>
<keyword evidence="13" id="KW-1185">Reference proteome</keyword>
<dbReference type="SUPFAM" id="SSF52540">
    <property type="entry name" value="P-loop containing nucleoside triphosphate hydrolases"/>
    <property type="match status" value="1"/>
</dbReference>
<dbReference type="Proteomes" id="UP000294575">
    <property type="component" value="Unassembled WGS sequence"/>
</dbReference>
<dbReference type="Gene3D" id="1.10.8.60">
    <property type="match status" value="1"/>
</dbReference>
<dbReference type="InterPro" id="IPR008921">
    <property type="entry name" value="DNA_pol3_clamp-load_cplx_C"/>
</dbReference>
<evidence type="ECO:0000256" key="1">
    <source>
        <dbReference type="ARBA" id="ARBA00012417"/>
    </source>
</evidence>
<evidence type="ECO:0000256" key="9">
    <source>
        <dbReference type="NCBIfam" id="TIGR01128"/>
    </source>
</evidence>
<keyword evidence="6" id="KW-0239">DNA-directed DNA polymerase</keyword>
<protein>
    <recommendedName>
        <fullName evidence="2 9">DNA polymerase III subunit delta</fullName>
        <ecNumber evidence="1 9">2.7.7.7</ecNumber>
    </recommendedName>
</protein>
<accession>A0A4R6TQY6</accession>
<reference evidence="12 13" key="1">
    <citation type="submission" date="2019-03" db="EMBL/GenBank/DDBJ databases">
        <title>Genomic Encyclopedia of Type Strains, Phase IV (KMG-IV): sequencing the most valuable type-strain genomes for metagenomic binning, comparative biology and taxonomic classification.</title>
        <authorList>
            <person name="Goeker M."/>
        </authorList>
    </citation>
    <scope>NUCLEOTIDE SEQUENCE [LARGE SCALE GENOMIC DNA]</scope>
    <source>
        <strain evidence="12 13">DSM 28679</strain>
    </source>
</reference>
<dbReference type="EMBL" id="SNYK01000016">
    <property type="protein sequence ID" value="TDQ35379.1"/>
    <property type="molecule type" value="Genomic_DNA"/>
</dbReference>
<dbReference type="OrthoDB" id="9770982at2"/>
<dbReference type="Pfam" id="PF06144">
    <property type="entry name" value="DNA_pol3_delta"/>
    <property type="match status" value="1"/>
</dbReference>
<evidence type="ECO:0000256" key="5">
    <source>
        <dbReference type="ARBA" id="ARBA00022705"/>
    </source>
</evidence>
<proteinExistence type="inferred from homology"/>
<evidence type="ECO:0000256" key="4">
    <source>
        <dbReference type="ARBA" id="ARBA00022695"/>
    </source>
</evidence>
<feature type="domain" description="DNA polymerase III delta subunit-like C-terminal" evidence="11">
    <location>
        <begin position="214"/>
        <end position="331"/>
    </location>
</feature>
<keyword evidence="3" id="KW-0808">Transferase</keyword>
<dbReference type="Gene3D" id="3.40.50.300">
    <property type="entry name" value="P-loop containing nucleotide triphosphate hydrolases"/>
    <property type="match status" value="1"/>
</dbReference>
<evidence type="ECO:0000313" key="12">
    <source>
        <dbReference type="EMBL" id="TDQ35379.1"/>
    </source>
</evidence>
<keyword evidence="5" id="KW-0235">DNA replication</keyword>
<dbReference type="InterPro" id="IPR027417">
    <property type="entry name" value="P-loop_NTPase"/>
</dbReference>
<evidence type="ECO:0000256" key="8">
    <source>
        <dbReference type="ARBA" id="ARBA00049244"/>
    </source>
</evidence>
<comment type="similarity">
    <text evidence="7">Belongs to the DNA polymerase HolA subunit family.</text>
</comment>
<evidence type="ECO:0000313" key="13">
    <source>
        <dbReference type="Proteomes" id="UP000294575"/>
    </source>
</evidence>
<evidence type="ECO:0000259" key="10">
    <source>
        <dbReference type="Pfam" id="PF06144"/>
    </source>
</evidence>
<dbReference type="InterPro" id="IPR005790">
    <property type="entry name" value="DNA_polIII_delta"/>
</dbReference>
<name>A0A4R6TQY6_9GAMM</name>
<evidence type="ECO:0000256" key="2">
    <source>
        <dbReference type="ARBA" id="ARBA00017703"/>
    </source>
</evidence>
<organism evidence="12 13">
    <name type="scientific">Thiopseudomonas denitrificans</name>
    <dbReference type="NCBI Taxonomy" id="1501432"/>
    <lineage>
        <taxon>Bacteria</taxon>
        <taxon>Pseudomonadati</taxon>
        <taxon>Pseudomonadota</taxon>
        <taxon>Gammaproteobacteria</taxon>
        <taxon>Pseudomonadales</taxon>
        <taxon>Pseudomonadaceae</taxon>
        <taxon>Thiopseudomonas</taxon>
    </lineage>
</organism>
<evidence type="ECO:0000256" key="7">
    <source>
        <dbReference type="ARBA" id="ARBA00034754"/>
    </source>
</evidence>
<evidence type="ECO:0000256" key="3">
    <source>
        <dbReference type="ARBA" id="ARBA00022679"/>
    </source>
</evidence>
<dbReference type="Pfam" id="PF21694">
    <property type="entry name" value="DNA_pol3_delta_C"/>
    <property type="match status" value="1"/>
</dbReference>
<dbReference type="InterPro" id="IPR010372">
    <property type="entry name" value="DNA_pol3_delta_N"/>
</dbReference>
<dbReference type="NCBIfam" id="TIGR01128">
    <property type="entry name" value="holA"/>
    <property type="match status" value="1"/>
</dbReference>
<dbReference type="GO" id="GO:0003677">
    <property type="term" value="F:DNA binding"/>
    <property type="evidence" value="ECO:0007669"/>
    <property type="project" value="InterPro"/>
</dbReference>
<comment type="caution">
    <text evidence="12">The sequence shown here is derived from an EMBL/GenBank/DDBJ whole genome shotgun (WGS) entry which is preliminary data.</text>
</comment>
<dbReference type="GO" id="GO:0006261">
    <property type="term" value="P:DNA-templated DNA replication"/>
    <property type="evidence" value="ECO:0007669"/>
    <property type="project" value="TreeGrafter"/>
</dbReference>
<comment type="catalytic activity">
    <reaction evidence="8">
        <text>DNA(n) + a 2'-deoxyribonucleoside 5'-triphosphate = DNA(n+1) + diphosphate</text>
        <dbReference type="Rhea" id="RHEA:22508"/>
        <dbReference type="Rhea" id="RHEA-COMP:17339"/>
        <dbReference type="Rhea" id="RHEA-COMP:17340"/>
        <dbReference type="ChEBI" id="CHEBI:33019"/>
        <dbReference type="ChEBI" id="CHEBI:61560"/>
        <dbReference type="ChEBI" id="CHEBI:173112"/>
        <dbReference type="EC" id="2.7.7.7"/>
    </reaction>
</comment>
<dbReference type="RefSeq" id="WP_101495626.1">
    <property type="nucleotide sequence ID" value="NZ_LNJZ01000002.1"/>
</dbReference>
<dbReference type="PANTHER" id="PTHR34388">
    <property type="entry name" value="DNA POLYMERASE III SUBUNIT DELTA"/>
    <property type="match status" value="1"/>
</dbReference>
<evidence type="ECO:0000256" key="6">
    <source>
        <dbReference type="ARBA" id="ARBA00022932"/>
    </source>
</evidence>
<gene>
    <name evidence="12" type="ORF">DFQ45_11669</name>
</gene>
<dbReference type="Gene3D" id="1.20.272.10">
    <property type="match status" value="1"/>
</dbReference>
<dbReference type="GO" id="GO:0003887">
    <property type="term" value="F:DNA-directed DNA polymerase activity"/>
    <property type="evidence" value="ECO:0007669"/>
    <property type="project" value="UniProtKB-UniRule"/>
</dbReference>
<dbReference type="PANTHER" id="PTHR34388:SF1">
    <property type="entry name" value="DNA POLYMERASE III SUBUNIT DELTA"/>
    <property type="match status" value="1"/>
</dbReference>
<dbReference type="AlphaFoldDB" id="A0A4R6TQY6"/>
<dbReference type="GO" id="GO:0009360">
    <property type="term" value="C:DNA polymerase III complex"/>
    <property type="evidence" value="ECO:0007669"/>
    <property type="project" value="UniProtKB-UniRule"/>
</dbReference>
<feature type="domain" description="DNA polymerase III delta N-terminal" evidence="10">
    <location>
        <begin position="25"/>
        <end position="129"/>
    </location>
</feature>